<dbReference type="InterPro" id="IPR001460">
    <property type="entry name" value="PCN-bd_Tpept"/>
</dbReference>
<dbReference type="EMBL" id="CP081150">
    <property type="protein sequence ID" value="QZA77580.1"/>
    <property type="molecule type" value="Genomic_DNA"/>
</dbReference>
<dbReference type="InterPro" id="IPR012338">
    <property type="entry name" value="Beta-lactam/transpept-like"/>
</dbReference>
<dbReference type="NCBIfam" id="NF012161">
    <property type="entry name" value="bla_class_D_main"/>
    <property type="match status" value="1"/>
</dbReference>
<feature type="signal peptide" evidence="7">
    <location>
        <begin position="1"/>
        <end position="18"/>
    </location>
</feature>
<gene>
    <name evidence="9" type="primary">blaOXA</name>
    <name evidence="9" type="ORF">K4H28_15090</name>
</gene>
<dbReference type="SUPFAM" id="SSF56601">
    <property type="entry name" value="beta-lactamase/transpeptidase-like"/>
    <property type="match status" value="1"/>
</dbReference>
<evidence type="ECO:0000256" key="1">
    <source>
        <dbReference type="ARBA" id="ARBA00007898"/>
    </source>
</evidence>
<comment type="catalytic activity">
    <reaction evidence="6">
        <text>a beta-lactam + H2O = a substituted beta-amino acid</text>
        <dbReference type="Rhea" id="RHEA:20401"/>
        <dbReference type="ChEBI" id="CHEBI:15377"/>
        <dbReference type="ChEBI" id="CHEBI:35627"/>
        <dbReference type="ChEBI" id="CHEBI:140347"/>
        <dbReference type="EC" id="3.5.2.6"/>
    </reaction>
</comment>
<evidence type="ECO:0000313" key="10">
    <source>
        <dbReference type="Proteomes" id="UP000825679"/>
    </source>
</evidence>
<dbReference type="Pfam" id="PF00905">
    <property type="entry name" value="Transpeptidase"/>
    <property type="match status" value="1"/>
</dbReference>
<evidence type="ECO:0000256" key="4">
    <source>
        <dbReference type="ARBA" id="ARBA00022801"/>
    </source>
</evidence>
<feature type="chain" id="PRO_5045738021" description="Beta-lactamase" evidence="7">
    <location>
        <begin position="19"/>
        <end position="265"/>
    </location>
</feature>
<evidence type="ECO:0000256" key="7">
    <source>
        <dbReference type="SAM" id="SignalP"/>
    </source>
</evidence>
<evidence type="ECO:0000256" key="3">
    <source>
        <dbReference type="ARBA" id="ARBA00022729"/>
    </source>
</evidence>
<keyword evidence="10" id="KW-1185">Reference proteome</keyword>
<evidence type="ECO:0000313" key="9">
    <source>
        <dbReference type="EMBL" id="QZA77580.1"/>
    </source>
</evidence>
<dbReference type="Gene3D" id="3.40.710.10">
    <property type="entry name" value="DD-peptidase/beta-lactamase superfamily"/>
    <property type="match status" value="1"/>
</dbReference>
<accession>A0ABX8Z8U2</accession>
<feature type="domain" description="Penicillin-binding protein transpeptidase" evidence="8">
    <location>
        <begin position="54"/>
        <end position="254"/>
    </location>
</feature>
<evidence type="ECO:0000256" key="6">
    <source>
        <dbReference type="RuleBase" id="RU361140"/>
    </source>
</evidence>
<dbReference type="PROSITE" id="PS00337">
    <property type="entry name" value="BETA_LACTAMASE_D"/>
    <property type="match status" value="1"/>
</dbReference>
<organism evidence="9 10">
    <name type="scientific">Deefgea tanakiae</name>
    <dbReference type="NCBI Taxonomy" id="2865840"/>
    <lineage>
        <taxon>Bacteria</taxon>
        <taxon>Pseudomonadati</taxon>
        <taxon>Pseudomonadota</taxon>
        <taxon>Betaproteobacteria</taxon>
        <taxon>Neisseriales</taxon>
        <taxon>Chitinibacteraceae</taxon>
        <taxon>Deefgea</taxon>
    </lineage>
</organism>
<reference evidence="9 10" key="1">
    <citation type="submission" date="2021-08" db="EMBL/GenBank/DDBJ databases">
        <title>complete genome sequencing of Deefgea sp. D25.</title>
        <authorList>
            <person name="Bae J.-W."/>
            <person name="Gim D.-H."/>
        </authorList>
    </citation>
    <scope>NUCLEOTIDE SEQUENCE [LARGE SCALE GENOMIC DNA]</scope>
    <source>
        <strain evidence="9 10">D25</strain>
    </source>
</reference>
<evidence type="ECO:0000256" key="2">
    <source>
        <dbReference type="ARBA" id="ARBA00012865"/>
    </source>
</evidence>
<dbReference type="RefSeq" id="WP_221005961.1">
    <property type="nucleotide sequence ID" value="NZ_CP081150.1"/>
</dbReference>
<keyword evidence="4 6" id="KW-0378">Hydrolase</keyword>
<name>A0ABX8Z8U2_9NEIS</name>
<keyword evidence="3 7" id="KW-0732">Signal</keyword>
<keyword evidence="5 6" id="KW-0046">Antibiotic resistance</keyword>
<evidence type="ECO:0000256" key="5">
    <source>
        <dbReference type="ARBA" id="ARBA00023251"/>
    </source>
</evidence>
<evidence type="ECO:0000259" key="8">
    <source>
        <dbReference type="Pfam" id="PF00905"/>
    </source>
</evidence>
<comment type="similarity">
    <text evidence="1 6">Belongs to the class-D beta-lactamase family.</text>
</comment>
<proteinExistence type="inferred from homology"/>
<dbReference type="InterPro" id="IPR002137">
    <property type="entry name" value="Beta-lactam_class-D_AS"/>
</dbReference>
<protein>
    <recommendedName>
        <fullName evidence="2 6">Beta-lactamase</fullName>
        <ecNumber evidence="2 6">3.5.2.6</ecNumber>
    </recommendedName>
</protein>
<dbReference type="EC" id="3.5.2.6" evidence="2 6"/>
<dbReference type="Proteomes" id="UP000825679">
    <property type="component" value="Chromosome"/>
</dbReference>
<sequence length="265" mass="29306">MYRFLLILLCFVMAPTMAIELIAEPKISAQFSQAKASGTFAMLDVKAQRWIGHNADRAATRFSPASTFKIPNSLIGLATGAVSSVDDVFYHHDGQPKYLKSWEHDMGLRGALPISNVAAYQELARRIGLPAMQQQLDQLNYGNHQIAGGVDQFWLNGSLTISAIEQVQFLTRLAQGALPYPAEMQAAVREIALLEVGKNWKLYGKTGWTGRKQPSIGWFVGWVEQDGKLYSFALNMDIPDASDLPKRIEIAKASLRTQGLLPVVK</sequence>